<dbReference type="EMBL" id="CP144693">
    <property type="protein sequence ID" value="WVZ00971.1"/>
    <property type="molecule type" value="Genomic_DNA"/>
</dbReference>
<dbReference type="InterPro" id="IPR010369">
    <property type="entry name" value="SOK"/>
</dbReference>
<evidence type="ECO:0000313" key="2">
    <source>
        <dbReference type="EMBL" id="WVZ00971.1"/>
    </source>
</evidence>
<sequence length="529" mass="59120">MSVQFLVSQAGRETKISCVRVFCVVPQKKKGIGVYCSKSKKNNTPREIEMEGKALGEVRRLHIIYFLSQIGGHADHPHLIRVLHLTRNGVYLRDLLDDDLITPISDNEYILKGSQIHTTPFGMYLEKIAIPTFVILINISVWPPIISIHGHFQSILHFSNNVKSLIKLDNFLDNAVATTPSLEEKKAVVCDIHAEKMCPQLQVVEDKEHHQQQQQQPPLSLAEEESQIQPDQNSKTNSPTKGSSEISQDSLVFSSDRSSVTDDDSSKVEEEKHLEITTGSEMHQEKLETCSLPSLYHNLLSKKGTHKDDQNKTHSPDSSLSTISTSSSQSSFTKIKSNSTKVSNIFRNWITCGTVETNDAALIMMNPAQTKVSKEPSNIAETKAEICKGDRLGGSERCFRTSWGHQDQKQQYGARKSFDGEETNRSRKKLGDLLNQSSSKPFGGPICSSIGYNIRTCQDLIEAQLNEVHGDQKSCTRLQCGKSFKPEKMYKHMKSCKGMKAMGKSAPIVEEAQLPRSSTSSHTHYFLTN</sequence>
<name>A0AAQ3N1H0_VIGMU</name>
<feature type="compositionally biased region" description="Basic and acidic residues" evidence="1">
    <location>
        <begin position="306"/>
        <end position="315"/>
    </location>
</feature>
<dbReference type="AlphaFoldDB" id="A0AAQ3N1H0"/>
<feature type="compositionally biased region" description="Low complexity" evidence="1">
    <location>
        <begin position="316"/>
        <end position="334"/>
    </location>
</feature>
<proteinExistence type="predicted"/>
<feature type="region of interest" description="Disordered" evidence="1">
    <location>
        <begin position="205"/>
        <end position="286"/>
    </location>
</feature>
<gene>
    <name evidence="2" type="ORF">V8G54_027040</name>
</gene>
<dbReference type="PANTHER" id="PTHR31083">
    <property type="entry name" value="UPSTREAM OF FLC PROTEIN (DUF966)"/>
    <property type="match status" value="1"/>
</dbReference>
<protein>
    <submittedName>
        <fullName evidence="2">Uncharacterized protein</fullName>
    </submittedName>
</protein>
<reference evidence="2 3" key="1">
    <citation type="journal article" date="2023" name="Life. Sci Alliance">
        <title>Evolutionary insights into 3D genome organization and epigenetic landscape of Vigna mungo.</title>
        <authorList>
            <person name="Junaid A."/>
            <person name="Singh B."/>
            <person name="Bhatia S."/>
        </authorList>
    </citation>
    <scope>NUCLEOTIDE SEQUENCE [LARGE SCALE GENOMIC DNA]</scope>
    <source>
        <strain evidence="2">Urdbean</strain>
    </source>
</reference>
<evidence type="ECO:0000256" key="1">
    <source>
        <dbReference type="SAM" id="MobiDB-lite"/>
    </source>
</evidence>
<organism evidence="2 3">
    <name type="scientific">Vigna mungo</name>
    <name type="common">Black gram</name>
    <name type="synonym">Phaseolus mungo</name>
    <dbReference type="NCBI Taxonomy" id="3915"/>
    <lineage>
        <taxon>Eukaryota</taxon>
        <taxon>Viridiplantae</taxon>
        <taxon>Streptophyta</taxon>
        <taxon>Embryophyta</taxon>
        <taxon>Tracheophyta</taxon>
        <taxon>Spermatophyta</taxon>
        <taxon>Magnoliopsida</taxon>
        <taxon>eudicotyledons</taxon>
        <taxon>Gunneridae</taxon>
        <taxon>Pentapetalae</taxon>
        <taxon>rosids</taxon>
        <taxon>fabids</taxon>
        <taxon>Fabales</taxon>
        <taxon>Fabaceae</taxon>
        <taxon>Papilionoideae</taxon>
        <taxon>50 kb inversion clade</taxon>
        <taxon>NPAAA clade</taxon>
        <taxon>indigoferoid/millettioid clade</taxon>
        <taxon>Phaseoleae</taxon>
        <taxon>Vigna</taxon>
    </lineage>
</organism>
<dbReference type="PANTHER" id="PTHR31083:SF5">
    <property type="entry name" value="PROTEIN SOSEKI 1"/>
    <property type="match status" value="1"/>
</dbReference>
<dbReference type="Proteomes" id="UP001374535">
    <property type="component" value="Chromosome 8"/>
</dbReference>
<feature type="region of interest" description="Disordered" evidence="1">
    <location>
        <begin position="303"/>
        <end position="334"/>
    </location>
</feature>
<keyword evidence="3" id="KW-1185">Reference proteome</keyword>
<accession>A0AAQ3N1H0</accession>
<evidence type="ECO:0000313" key="3">
    <source>
        <dbReference type="Proteomes" id="UP001374535"/>
    </source>
</evidence>
<feature type="compositionally biased region" description="Polar residues" evidence="1">
    <location>
        <begin position="227"/>
        <end position="253"/>
    </location>
</feature>
<feature type="compositionally biased region" description="Basic and acidic residues" evidence="1">
    <location>
        <begin position="264"/>
        <end position="275"/>
    </location>
</feature>